<sequence length="100" mass="11708">MFALKNKDDQLFHYILQPKIERVTTLPPIKTLDGSRPDGVHDKGTMLFYKIYNDIGFESMKKAIRCFTELENKNTYEYLNALRSREFAEAADVTEENLEK</sequence>
<organism evidence="1 2">
    <name type="scientific">Candidatus Egerieisoma faecipullorum</name>
    <dbReference type="NCBI Taxonomy" id="2840963"/>
    <lineage>
        <taxon>Bacteria</taxon>
        <taxon>Bacillati</taxon>
        <taxon>Bacillota</taxon>
        <taxon>Clostridia</taxon>
        <taxon>Eubacteriales</taxon>
        <taxon>Clostridiaceae</taxon>
        <taxon>Clostridiaceae incertae sedis</taxon>
        <taxon>Candidatus Egerieisoma</taxon>
    </lineage>
</organism>
<protein>
    <submittedName>
        <fullName evidence="1">Uncharacterized protein</fullName>
    </submittedName>
</protein>
<comment type="caution">
    <text evidence="1">The sequence shown here is derived from an EMBL/GenBank/DDBJ whole genome shotgun (WGS) entry which is preliminary data.</text>
</comment>
<proteinExistence type="predicted"/>
<dbReference type="EMBL" id="DVMM01000009">
    <property type="protein sequence ID" value="HIU28756.1"/>
    <property type="molecule type" value="Genomic_DNA"/>
</dbReference>
<name>A0A9D1I5H3_9CLOT</name>
<reference evidence="1" key="2">
    <citation type="journal article" date="2021" name="PeerJ">
        <title>Extensive microbial diversity within the chicken gut microbiome revealed by metagenomics and culture.</title>
        <authorList>
            <person name="Gilroy R."/>
            <person name="Ravi A."/>
            <person name="Getino M."/>
            <person name="Pursley I."/>
            <person name="Horton D.L."/>
            <person name="Alikhan N.F."/>
            <person name="Baker D."/>
            <person name="Gharbi K."/>
            <person name="Hall N."/>
            <person name="Watson M."/>
            <person name="Adriaenssens E.M."/>
            <person name="Foster-Nyarko E."/>
            <person name="Jarju S."/>
            <person name="Secka A."/>
            <person name="Antonio M."/>
            <person name="Oren A."/>
            <person name="Chaudhuri R.R."/>
            <person name="La Ragione R."/>
            <person name="Hildebrand F."/>
            <person name="Pallen M.J."/>
        </authorList>
    </citation>
    <scope>NUCLEOTIDE SEQUENCE</scope>
    <source>
        <strain evidence="1">CHK195-4489</strain>
    </source>
</reference>
<dbReference type="AlphaFoldDB" id="A0A9D1I5H3"/>
<evidence type="ECO:0000313" key="2">
    <source>
        <dbReference type="Proteomes" id="UP000824089"/>
    </source>
</evidence>
<reference evidence="1" key="1">
    <citation type="submission" date="2020-10" db="EMBL/GenBank/DDBJ databases">
        <authorList>
            <person name="Gilroy R."/>
        </authorList>
    </citation>
    <scope>NUCLEOTIDE SEQUENCE</scope>
    <source>
        <strain evidence="1">CHK195-4489</strain>
    </source>
</reference>
<gene>
    <name evidence="1" type="ORF">IAD50_00485</name>
</gene>
<evidence type="ECO:0000313" key="1">
    <source>
        <dbReference type="EMBL" id="HIU28756.1"/>
    </source>
</evidence>
<dbReference type="Proteomes" id="UP000824089">
    <property type="component" value="Unassembled WGS sequence"/>
</dbReference>
<accession>A0A9D1I5H3</accession>